<dbReference type="InterPro" id="IPR009057">
    <property type="entry name" value="Homeodomain-like_sf"/>
</dbReference>
<dbReference type="SMART" id="SM00342">
    <property type="entry name" value="HTH_ARAC"/>
    <property type="match status" value="1"/>
</dbReference>
<dbReference type="PROSITE" id="PS01124">
    <property type="entry name" value="HTH_ARAC_FAMILY_2"/>
    <property type="match status" value="1"/>
</dbReference>
<dbReference type="PANTHER" id="PTHR43280">
    <property type="entry name" value="ARAC-FAMILY TRANSCRIPTIONAL REGULATOR"/>
    <property type="match status" value="1"/>
</dbReference>
<dbReference type="GO" id="GO:0043565">
    <property type="term" value="F:sequence-specific DNA binding"/>
    <property type="evidence" value="ECO:0007669"/>
    <property type="project" value="InterPro"/>
</dbReference>
<accession>A0A3D9S0R9</accession>
<dbReference type="EMBL" id="QTTN01000012">
    <property type="protein sequence ID" value="REE85373.1"/>
    <property type="molecule type" value="Genomic_DNA"/>
</dbReference>
<dbReference type="InterPro" id="IPR037923">
    <property type="entry name" value="HTH-like"/>
</dbReference>
<evidence type="ECO:0000256" key="3">
    <source>
        <dbReference type="ARBA" id="ARBA00023163"/>
    </source>
</evidence>
<evidence type="ECO:0000313" key="6">
    <source>
        <dbReference type="Proteomes" id="UP000256304"/>
    </source>
</evidence>
<dbReference type="Proteomes" id="UP000256304">
    <property type="component" value="Unassembled WGS sequence"/>
</dbReference>
<dbReference type="GO" id="GO:0003700">
    <property type="term" value="F:DNA-binding transcription factor activity"/>
    <property type="evidence" value="ECO:0007669"/>
    <property type="project" value="InterPro"/>
</dbReference>
<dbReference type="Gene3D" id="2.60.120.10">
    <property type="entry name" value="Jelly Rolls"/>
    <property type="match status" value="1"/>
</dbReference>
<feature type="domain" description="HTH araC/xylS-type" evidence="4">
    <location>
        <begin position="195"/>
        <end position="293"/>
    </location>
</feature>
<organism evidence="5 6">
    <name type="scientific">Paenibacillus taihuensis</name>
    <dbReference type="NCBI Taxonomy" id="1156355"/>
    <lineage>
        <taxon>Bacteria</taxon>
        <taxon>Bacillati</taxon>
        <taxon>Bacillota</taxon>
        <taxon>Bacilli</taxon>
        <taxon>Bacillales</taxon>
        <taxon>Paenibacillaceae</taxon>
        <taxon>Paenibacillus</taxon>
    </lineage>
</organism>
<evidence type="ECO:0000313" key="5">
    <source>
        <dbReference type="EMBL" id="REE85373.1"/>
    </source>
</evidence>
<dbReference type="PROSITE" id="PS00041">
    <property type="entry name" value="HTH_ARAC_FAMILY_1"/>
    <property type="match status" value="1"/>
</dbReference>
<dbReference type="SUPFAM" id="SSF51215">
    <property type="entry name" value="Regulatory protein AraC"/>
    <property type="match status" value="1"/>
</dbReference>
<evidence type="ECO:0000256" key="2">
    <source>
        <dbReference type="ARBA" id="ARBA00023125"/>
    </source>
</evidence>
<dbReference type="InterPro" id="IPR018062">
    <property type="entry name" value="HTH_AraC-typ_CS"/>
</dbReference>
<gene>
    <name evidence="5" type="ORF">A8990_112102</name>
</gene>
<dbReference type="InterPro" id="IPR003313">
    <property type="entry name" value="AraC-bd"/>
</dbReference>
<reference evidence="5 6" key="1">
    <citation type="submission" date="2018-08" db="EMBL/GenBank/DDBJ databases">
        <title>Genomic Encyclopedia of Type Strains, Phase III (KMG-III): the genomes of soil and plant-associated and newly described type strains.</title>
        <authorList>
            <person name="Whitman W."/>
        </authorList>
    </citation>
    <scope>NUCLEOTIDE SEQUENCE [LARGE SCALE GENOMIC DNA]</scope>
    <source>
        <strain evidence="5 6">CGMCC 1.10966</strain>
    </source>
</reference>
<keyword evidence="6" id="KW-1185">Reference proteome</keyword>
<comment type="caution">
    <text evidence="5">The sequence shown here is derived from an EMBL/GenBank/DDBJ whole genome shotgun (WGS) entry which is preliminary data.</text>
</comment>
<proteinExistence type="predicted"/>
<protein>
    <submittedName>
        <fullName evidence="5">AraC-like DNA-binding protein</fullName>
    </submittedName>
</protein>
<dbReference type="InterPro" id="IPR018060">
    <property type="entry name" value="HTH_AraC"/>
</dbReference>
<dbReference type="SUPFAM" id="SSF46689">
    <property type="entry name" value="Homeodomain-like"/>
    <property type="match status" value="2"/>
</dbReference>
<dbReference type="Pfam" id="PF12833">
    <property type="entry name" value="HTH_18"/>
    <property type="match status" value="1"/>
</dbReference>
<sequence>MVDIHHLRENRRHGSAGTPVGIYRMDQAAGEPILDHHWHEEAEFLAVVSGEAVFQIGLSTYKASAGDVLFIPGGELHGGYSLNGAACSYGALVFHLDWLMSQGDNATTQYLEPIRRGRLVPEPHAVSGIESGGLAEGLFGQLMQLIAMEHSEDPAKPMRLKAGLYQLLAEYVTRDAFVRREPRSSLDMHTQERLKTVLTYIDIHYAKKLTIKELAAEAGMSEGHFTRVFKSFMRKTPIDYINSLRIRIAAAMLADSRVSIGEAALESGFDNFSYFCKMFRNVYQCTPTEYREREDLR</sequence>
<dbReference type="Pfam" id="PF02311">
    <property type="entry name" value="AraC_binding"/>
    <property type="match status" value="1"/>
</dbReference>
<name>A0A3D9S0R9_9BACL</name>
<keyword evidence="2 5" id="KW-0238">DNA-binding</keyword>
<evidence type="ECO:0000259" key="4">
    <source>
        <dbReference type="PROSITE" id="PS01124"/>
    </source>
</evidence>
<dbReference type="AlphaFoldDB" id="A0A3D9S0R9"/>
<keyword evidence="1" id="KW-0805">Transcription regulation</keyword>
<evidence type="ECO:0000256" key="1">
    <source>
        <dbReference type="ARBA" id="ARBA00023015"/>
    </source>
</evidence>
<dbReference type="Gene3D" id="1.10.10.60">
    <property type="entry name" value="Homeodomain-like"/>
    <property type="match status" value="2"/>
</dbReference>
<keyword evidence="3" id="KW-0804">Transcription</keyword>
<dbReference type="PANTHER" id="PTHR43280:SF28">
    <property type="entry name" value="HTH-TYPE TRANSCRIPTIONAL ACTIVATOR RHAS"/>
    <property type="match status" value="1"/>
</dbReference>
<dbReference type="InterPro" id="IPR014710">
    <property type="entry name" value="RmlC-like_jellyroll"/>
</dbReference>